<dbReference type="SUPFAM" id="SSF52540">
    <property type="entry name" value="P-loop containing nucleoside triphosphate hydrolases"/>
    <property type="match status" value="1"/>
</dbReference>
<proteinExistence type="inferred from homology"/>
<keyword evidence="4" id="KW-0067">ATP-binding</keyword>
<keyword evidence="3 11" id="KW-0347">Helicase</keyword>
<feature type="domain" description="Helicase ATP-binding" evidence="8">
    <location>
        <begin position="170"/>
        <end position="343"/>
    </location>
</feature>
<evidence type="ECO:0000313" key="12">
    <source>
        <dbReference type="Proteomes" id="UP000018291"/>
    </source>
</evidence>
<dbReference type="GO" id="GO:0005524">
    <property type="term" value="F:ATP binding"/>
    <property type="evidence" value="ECO:0007669"/>
    <property type="project" value="UniProtKB-KW"/>
</dbReference>
<comment type="caution">
    <text evidence="11">The sequence shown here is derived from an EMBL/GenBank/DDBJ whole genome shotgun (WGS) entry which is preliminary data.</text>
</comment>
<dbReference type="eggNOG" id="COG0513">
    <property type="taxonomic scope" value="Bacteria"/>
</dbReference>
<dbReference type="EMBL" id="CANL01000029">
    <property type="protein sequence ID" value="CCM64277.1"/>
    <property type="molecule type" value="Genomic_DNA"/>
</dbReference>
<keyword evidence="1" id="KW-0547">Nucleotide-binding</keyword>
<dbReference type="GO" id="GO:0016787">
    <property type="term" value="F:hydrolase activity"/>
    <property type="evidence" value="ECO:0007669"/>
    <property type="project" value="UniProtKB-KW"/>
</dbReference>
<dbReference type="PROSITE" id="PS00039">
    <property type="entry name" value="DEAD_ATP_HELICASE"/>
    <property type="match status" value="1"/>
</dbReference>
<dbReference type="AlphaFoldDB" id="R4Z671"/>
<feature type="compositionally biased region" description="Basic and acidic residues" evidence="7">
    <location>
        <begin position="824"/>
        <end position="846"/>
    </location>
</feature>
<evidence type="ECO:0000256" key="5">
    <source>
        <dbReference type="ARBA" id="ARBA00038437"/>
    </source>
</evidence>
<sequence>MLNDPVTPETAGHDAAVDPDAEVAEATEPTPVESAPVEPAPPEPEPAGQRQLVLTADPNPEPEPITEPEAELEAVVEPEPEVAAEPEAVVEPEPEPEVAAEPEAVVQPEPEAEPELEAAPEPEPEVAAEPEPEPEPELTGFEALDLPRELLKSLSELGYEEPTPIQAEAIPPIMAGNDLIGQAATGTGKTAAFALPILSRIDLSDGARKTPQALVLCPTRELAVQVSEAIYKYGRGLGVRVLPVYGGQPIGRQLSRLNRGIDVVVATPGRAVDHLHRGSLALDDLKMVVLDEADEMLDMGFADDLDELLGGSAGNRQTVLFSATVPARIKGLAGRHLSNPVRISIGDAAPSESGAPLVSQRVYVVHRAHKAAALGRILDVESPEAALVFCRTRVEVDQLTETMNGRGYRAEALHGGLNQQERDKVMGRLRGGIADLLVATDVAARGLDVDHLTHVVNYDVPSAPETYVHRIGRVGRAGREGVAITLSEPRERRQLDNIERLTGRRMEMAKVPSAAQRRSRQLEQLAQTLRSTLENAGVETGLEGSELDTPELEAFAPVVEALAADYSERLVLLAALKLVQEVSGVVADDQEIPDVAARGTKAKRDQGGRNQRGDGPRGRDRDSRGSGERGSGERSYRGSRADERGERGGPRGRDDRGRDDRGASRGKPDGDMARIFVGVGKNQGVRPGDLVGAIANETRVDGPDIGKINVAPNFTIVEVPDRNAREVITALRATTIRGETPTVRFDKAGSDEWEDRRGDDSGGRSGGGGYQGRGGGRDDRGGDRPDRGGYQGRSDRGGGDSRGGYQGRGGGGDSRGGYQGRGGGGDRPDRGGYKGRDDRGGGRRDS</sequence>
<dbReference type="Pfam" id="PF03880">
    <property type="entry name" value="DbpA"/>
    <property type="match status" value="1"/>
</dbReference>
<dbReference type="CDD" id="cd12252">
    <property type="entry name" value="RRM_DbpA"/>
    <property type="match status" value="1"/>
</dbReference>
<feature type="compositionally biased region" description="Basic and acidic residues" evidence="7">
    <location>
        <begin position="602"/>
        <end position="672"/>
    </location>
</feature>
<evidence type="ECO:0000256" key="3">
    <source>
        <dbReference type="ARBA" id="ARBA00022806"/>
    </source>
</evidence>
<evidence type="ECO:0000313" key="11">
    <source>
        <dbReference type="EMBL" id="CCM64277.1"/>
    </source>
</evidence>
<feature type="compositionally biased region" description="Acidic residues" evidence="7">
    <location>
        <begin position="64"/>
        <end position="100"/>
    </location>
</feature>
<dbReference type="HOGENOM" id="CLU_003041_21_1_11"/>
<keyword evidence="2" id="KW-0378">Hydrolase</keyword>
<comment type="similarity">
    <text evidence="5">Belongs to the DEAD box helicase family.</text>
</comment>
<evidence type="ECO:0000259" key="8">
    <source>
        <dbReference type="PROSITE" id="PS51192"/>
    </source>
</evidence>
<feature type="region of interest" description="Disordered" evidence="7">
    <location>
        <begin position="1"/>
        <end position="139"/>
    </location>
</feature>
<dbReference type="InterPro" id="IPR001650">
    <property type="entry name" value="Helicase_C-like"/>
</dbReference>
<dbReference type="InterPro" id="IPR027417">
    <property type="entry name" value="P-loop_NTPase"/>
</dbReference>
<dbReference type="InterPro" id="IPR014014">
    <property type="entry name" value="RNA_helicase_DEAD_Q_motif"/>
</dbReference>
<gene>
    <name evidence="11" type="ORF">BN381_350137</name>
</gene>
<dbReference type="SMART" id="SM00487">
    <property type="entry name" value="DEXDc"/>
    <property type="match status" value="1"/>
</dbReference>
<feature type="domain" description="DEAD-box RNA helicase Q" evidence="10">
    <location>
        <begin position="139"/>
        <end position="167"/>
    </location>
</feature>
<dbReference type="PROSITE" id="PS51195">
    <property type="entry name" value="Q_MOTIF"/>
    <property type="match status" value="1"/>
</dbReference>
<evidence type="ECO:0000256" key="7">
    <source>
        <dbReference type="SAM" id="MobiDB-lite"/>
    </source>
</evidence>
<evidence type="ECO:0000256" key="1">
    <source>
        <dbReference type="ARBA" id="ARBA00022741"/>
    </source>
</evidence>
<dbReference type="STRING" id="1229780.BN381_350137"/>
<accession>R4Z671</accession>
<dbReference type="PROSITE" id="PS51192">
    <property type="entry name" value="HELICASE_ATP_BIND_1"/>
    <property type="match status" value="1"/>
</dbReference>
<protein>
    <submittedName>
        <fullName evidence="11">ATP-independent RNA helicase (Modular protein)</fullName>
    </submittedName>
</protein>
<dbReference type="SMART" id="SM00490">
    <property type="entry name" value="HELICc"/>
    <property type="match status" value="1"/>
</dbReference>
<keyword evidence="12" id="KW-1185">Reference proteome</keyword>
<dbReference type="Gene3D" id="3.30.70.330">
    <property type="match status" value="1"/>
</dbReference>
<dbReference type="InterPro" id="IPR005580">
    <property type="entry name" value="DbpA/CsdA_RNA-bd_dom"/>
</dbReference>
<dbReference type="GO" id="GO:0005829">
    <property type="term" value="C:cytosol"/>
    <property type="evidence" value="ECO:0007669"/>
    <property type="project" value="TreeGrafter"/>
</dbReference>
<feature type="compositionally biased region" description="Gly residues" evidence="7">
    <location>
        <begin position="763"/>
        <end position="774"/>
    </location>
</feature>
<dbReference type="CDD" id="cd18787">
    <property type="entry name" value="SF2_C_DEAD"/>
    <property type="match status" value="1"/>
</dbReference>
<feature type="short sequence motif" description="Q motif" evidence="6">
    <location>
        <begin position="139"/>
        <end position="167"/>
    </location>
</feature>
<feature type="compositionally biased region" description="Low complexity" evidence="7">
    <location>
        <begin position="26"/>
        <end position="37"/>
    </location>
</feature>
<organism evidence="11 12">
    <name type="scientific">Candidatus Neomicrothrix parvicella RN1</name>
    <dbReference type="NCBI Taxonomy" id="1229780"/>
    <lineage>
        <taxon>Bacteria</taxon>
        <taxon>Bacillati</taxon>
        <taxon>Actinomycetota</taxon>
        <taxon>Acidimicrobiia</taxon>
        <taxon>Acidimicrobiales</taxon>
        <taxon>Microthrixaceae</taxon>
        <taxon>Candidatus Neomicrothrix</taxon>
    </lineage>
</organism>
<dbReference type="Pfam" id="PF00271">
    <property type="entry name" value="Helicase_C"/>
    <property type="match status" value="1"/>
</dbReference>
<dbReference type="Pfam" id="PF00270">
    <property type="entry name" value="DEAD"/>
    <property type="match status" value="1"/>
</dbReference>
<feature type="compositionally biased region" description="Gly residues" evidence="7">
    <location>
        <begin position="800"/>
        <end position="823"/>
    </location>
</feature>
<dbReference type="CDD" id="cd00268">
    <property type="entry name" value="DEADc"/>
    <property type="match status" value="1"/>
</dbReference>
<reference evidence="11 12" key="1">
    <citation type="journal article" date="2013" name="ISME J.">
        <title>Metabolic model for the filamentous 'Candidatus Microthrix parvicella' based on genomic and metagenomic analyses.</title>
        <authorList>
            <person name="Jon McIlroy S."/>
            <person name="Kristiansen R."/>
            <person name="Albertsen M."/>
            <person name="Michael Karst S."/>
            <person name="Rossetti S."/>
            <person name="Lund Nielsen J."/>
            <person name="Tandoi V."/>
            <person name="James Seviour R."/>
            <person name="Nielsen P.H."/>
        </authorList>
    </citation>
    <scope>NUCLEOTIDE SEQUENCE [LARGE SCALE GENOMIC DNA]</scope>
    <source>
        <strain evidence="11 12">RN1</strain>
    </source>
</reference>
<dbReference type="GO" id="GO:0003724">
    <property type="term" value="F:RNA helicase activity"/>
    <property type="evidence" value="ECO:0007669"/>
    <property type="project" value="InterPro"/>
</dbReference>
<feature type="domain" description="Helicase C-terminal" evidence="9">
    <location>
        <begin position="373"/>
        <end position="519"/>
    </location>
</feature>
<dbReference type="PANTHER" id="PTHR47959">
    <property type="entry name" value="ATP-DEPENDENT RNA HELICASE RHLE-RELATED"/>
    <property type="match status" value="1"/>
</dbReference>
<dbReference type="InterPro" id="IPR014001">
    <property type="entry name" value="Helicase_ATP-bd"/>
</dbReference>
<feature type="compositionally biased region" description="Basic and acidic residues" evidence="7">
    <location>
        <begin position="744"/>
        <end position="762"/>
    </location>
</feature>
<evidence type="ECO:0000256" key="2">
    <source>
        <dbReference type="ARBA" id="ARBA00022801"/>
    </source>
</evidence>
<dbReference type="InterPro" id="IPR050079">
    <property type="entry name" value="DEAD_box_RNA_helicase"/>
</dbReference>
<evidence type="ECO:0000256" key="6">
    <source>
        <dbReference type="PROSITE-ProRule" id="PRU00552"/>
    </source>
</evidence>
<dbReference type="InterPro" id="IPR012677">
    <property type="entry name" value="Nucleotide-bd_a/b_plait_sf"/>
</dbReference>
<feature type="compositionally biased region" description="Basic and acidic residues" evidence="7">
    <location>
        <begin position="775"/>
        <end position="799"/>
    </location>
</feature>
<feature type="region of interest" description="Disordered" evidence="7">
    <location>
        <begin position="596"/>
        <end position="673"/>
    </location>
</feature>
<feature type="compositionally biased region" description="Acidic residues" evidence="7">
    <location>
        <begin position="110"/>
        <end position="136"/>
    </location>
</feature>
<dbReference type="InterPro" id="IPR000629">
    <property type="entry name" value="RNA-helicase_DEAD-box_CS"/>
</dbReference>
<name>R4Z671_9ACTN</name>
<dbReference type="Gene3D" id="3.40.50.300">
    <property type="entry name" value="P-loop containing nucleotide triphosphate hydrolases"/>
    <property type="match status" value="2"/>
</dbReference>
<evidence type="ECO:0000256" key="4">
    <source>
        <dbReference type="ARBA" id="ARBA00022840"/>
    </source>
</evidence>
<dbReference type="GO" id="GO:0003676">
    <property type="term" value="F:nucleic acid binding"/>
    <property type="evidence" value="ECO:0007669"/>
    <property type="project" value="InterPro"/>
</dbReference>
<dbReference type="PANTHER" id="PTHR47959:SF1">
    <property type="entry name" value="ATP-DEPENDENT RNA HELICASE DBPA"/>
    <property type="match status" value="1"/>
</dbReference>
<dbReference type="Proteomes" id="UP000018291">
    <property type="component" value="Unassembled WGS sequence"/>
</dbReference>
<dbReference type="InterPro" id="IPR011545">
    <property type="entry name" value="DEAD/DEAH_box_helicase_dom"/>
</dbReference>
<dbReference type="PROSITE" id="PS51194">
    <property type="entry name" value="HELICASE_CTER"/>
    <property type="match status" value="1"/>
</dbReference>
<evidence type="ECO:0000259" key="10">
    <source>
        <dbReference type="PROSITE" id="PS51195"/>
    </source>
</evidence>
<feature type="region of interest" description="Disordered" evidence="7">
    <location>
        <begin position="741"/>
        <end position="846"/>
    </location>
</feature>
<dbReference type="InterPro" id="IPR044742">
    <property type="entry name" value="DEAD/DEAH_RhlB"/>
</dbReference>
<evidence type="ECO:0000259" key="9">
    <source>
        <dbReference type="PROSITE" id="PS51194"/>
    </source>
</evidence>